<dbReference type="Pfam" id="PF00805">
    <property type="entry name" value="Pentapeptide"/>
    <property type="match status" value="1"/>
</dbReference>
<name>A0A4Y7UAV0_9FLAO</name>
<dbReference type="RefSeq" id="WP_132036520.1">
    <property type="nucleotide sequence ID" value="NZ_QWDN01000005.1"/>
</dbReference>
<sequence length="190" mass="21711">MEAALHQNKTFDTVDYSDQKLSDNEFISCEFINCNFSKSDFSYIDFLDCTFKNCNLSLAVLKNTGLKNINFIGCKLMGLDFSASNSFLFSMNFQDCMIDYSTFIYKKLKKTYFTDCSLKEVDFSNTDLSLAVFKNCDLSNATFVECILEKTDFRSSRNYAFDPSGNKIKRTKVSHSALAGLLEKFDLDIE</sequence>
<evidence type="ECO:0000313" key="2">
    <source>
        <dbReference type="EMBL" id="TEB43545.1"/>
    </source>
</evidence>
<dbReference type="Proteomes" id="UP000298340">
    <property type="component" value="Unassembled WGS sequence"/>
</dbReference>
<dbReference type="Proteomes" id="UP000295270">
    <property type="component" value="Unassembled WGS sequence"/>
</dbReference>
<dbReference type="Pfam" id="PF13599">
    <property type="entry name" value="Pentapeptide_4"/>
    <property type="match status" value="1"/>
</dbReference>
<organism evidence="2 4">
    <name type="scientific">Flavobacterium circumlabens</name>
    <dbReference type="NCBI Taxonomy" id="2133765"/>
    <lineage>
        <taxon>Bacteria</taxon>
        <taxon>Pseudomonadati</taxon>
        <taxon>Bacteroidota</taxon>
        <taxon>Flavobacteriia</taxon>
        <taxon>Flavobacteriales</taxon>
        <taxon>Flavobacteriaceae</taxon>
        <taxon>Flavobacterium</taxon>
    </lineage>
</organism>
<dbReference type="SUPFAM" id="SSF141571">
    <property type="entry name" value="Pentapeptide repeat-like"/>
    <property type="match status" value="1"/>
</dbReference>
<evidence type="ECO:0000313" key="3">
    <source>
        <dbReference type="Proteomes" id="UP000295270"/>
    </source>
</evidence>
<dbReference type="EMBL" id="SLWA01000005">
    <property type="protein sequence ID" value="TCN56524.1"/>
    <property type="molecule type" value="Genomic_DNA"/>
</dbReference>
<accession>A0A4Y7UAV0</accession>
<protein>
    <submittedName>
        <fullName evidence="2">Pentapeptide repeat-containing protein</fullName>
    </submittedName>
    <submittedName>
        <fullName evidence="1">Uncharacterized protein YjbI with pentapeptide repeats</fullName>
    </submittedName>
</protein>
<dbReference type="AlphaFoldDB" id="A0A4Y7UAV0"/>
<dbReference type="PANTHER" id="PTHR42999:SF1">
    <property type="entry name" value="PENTAPEPTIDE REPEAT-CONTAINING PROTEIN"/>
    <property type="match status" value="1"/>
</dbReference>
<dbReference type="Gene3D" id="2.160.20.80">
    <property type="entry name" value="E3 ubiquitin-protein ligase SopA"/>
    <property type="match status" value="1"/>
</dbReference>
<evidence type="ECO:0000313" key="4">
    <source>
        <dbReference type="Proteomes" id="UP000298340"/>
    </source>
</evidence>
<reference evidence="1 3" key="1">
    <citation type="journal article" date="2015" name="Stand. Genomic Sci.">
        <title>Genomic Encyclopedia of Bacterial and Archaeal Type Strains, Phase III: the genomes of soil and plant-associated and newly described type strains.</title>
        <authorList>
            <person name="Whitman W.B."/>
            <person name="Woyke T."/>
            <person name="Klenk H.P."/>
            <person name="Zhou Y."/>
            <person name="Lilburn T.G."/>
            <person name="Beck B.J."/>
            <person name="De Vos P."/>
            <person name="Vandamme P."/>
            <person name="Eisen J.A."/>
            <person name="Garrity G."/>
            <person name="Hugenholtz P."/>
            <person name="Kyrpides N.C."/>
        </authorList>
    </citation>
    <scope>NUCLEOTIDE SEQUENCE [LARGE SCALE GENOMIC DNA]</scope>
    <source>
        <strain evidence="1 3">P5626</strain>
    </source>
</reference>
<reference evidence="2 4" key="2">
    <citation type="journal article" date="2018" name="Syst. Appl. Microbiol.">
        <title>Flavobacterium circumlabens sp. nov. and Flavobacterium cupreum sp. nov., two psychrotrophic species isolated from Antarctic environmental samples.</title>
        <authorList>
            <person name="Kralova S."/>
            <person name="Busse H.J."/>
            <person name="Svec P."/>
            <person name="Maslanova I."/>
            <person name="Stankova E."/>
            <person name="Bartak M."/>
            <person name="Sedlacek I."/>
        </authorList>
    </citation>
    <scope>NUCLEOTIDE SEQUENCE [LARGE SCALE GENOMIC DNA]</scope>
    <source>
        <strain evidence="2 4">CCM 8828</strain>
    </source>
</reference>
<keyword evidence="3" id="KW-1185">Reference proteome</keyword>
<dbReference type="InterPro" id="IPR001646">
    <property type="entry name" value="5peptide_repeat"/>
</dbReference>
<proteinExistence type="predicted"/>
<dbReference type="PANTHER" id="PTHR42999">
    <property type="entry name" value="ANTIBIOTIC RESISTANCE PROTEIN MCBG"/>
    <property type="match status" value="1"/>
</dbReference>
<reference evidence="1" key="3">
    <citation type="submission" date="2019-03" db="EMBL/GenBank/DDBJ databases">
        <authorList>
            <person name="Whitman W."/>
            <person name="Huntemann M."/>
            <person name="Clum A."/>
            <person name="Pillay M."/>
            <person name="Palaniappan K."/>
            <person name="Varghese N."/>
            <person name="Mikhailova N."/>
            <person name="Stamatis D."/>
            <person name="Reddy T."/>
            <person name="Daum C."/>
            <person name="Shapiro N."/>
            <person name="Ivanova N."/>
            <person name="Kyrpides N."/>
            <person name="Woyke T."/>
        </authorList>
    </citation>
    <scope>NUCLEOTIDE SEQUENCE</scope>
    <source>
        <strain evidence="1">P5626</strain>
    </source>
</reference>
<evidence type="ECO:0000313" key="1">
    <source>
        <dbReference type="EMBL" id="TCN56524.1"/>
    </source>
</evidence>
<dbReference type="InterPro" id="IPR052949">
    <property type="entry name" value="PA_immunity-related"/>
</dbReference>
<dbReference type="EMBL" id="QWDN01000005">
    <property type="protein sequence ID" value="TEB43545.1"/>
    <property type="molecule type" value="Genomic_DNA"/>
</dbReference>
<dbReference type="OrthoDB" id="67652at2"/>
<comment type="caution">
    <text evidence="2">The sequence shown here is derived from an EMBL/GenBank/DDBJ whole genome shotgun (WGS) entry which is preliminary data.</text>
</comment>
<gene>
    <name evidence="2" type="ORF">D0809_15430</name>
    <name evidence="1" type="ORF">EV142_105303</name>
</gene>